<sequence>MGKTLGILAICCVSNGRSSLNEFTWFSIHTTTPVNTAATSELHCLNFHLCHLRYSTQQELFGIGTDLHNFRIHACLKLESMLKIEGLPALLLCM</sequence>
<organism evidence="1">
    <name type="scientific">Arundo donax</name>
    <name type="common">Giant reed</name>
    <name type="synonym">Donax arundinaceus</name>
    <dbReference type="NCBI Taxonomy" id="35708"/>
    <lineage>
        <taxon>Eukaryota</taxon>
        <taxon>Viridiplantae</taxon>
        <taxon>Streptophyta</taxon>
        <taxon>Embryophyta</taxon>
        <taxon>Tracheophyta</taxon>
        <taxon>Spermatophyta</taxon>
        <taxon>Magnoliopsida</taxon>
        <taxon>Liliopsida</taxon>
        <taxon>Poales</taxon>
        <taxon>Poaceae</taxon>
        <taxon>PACMAD clade</taxon>
        <taxon>Arundinoideae</taxon>
        <taxon>Arundineae</taxon>
        <taxon>Arundo</taxon>
    </lineage>
</organism>
<proteinExistence type="predicted"/>
<reference evidence="1" key="1">
    <citation type="submission" date="2014-09" db="EMBL/GenBank/DDBJ databases">
        <authorList>
            <person name="Magalhaes I.L.F."/>
            <person name="Oliveira U."/>
            <person name="Santos F.R."/>
            <person name="Vidigal T.H.D.A."/>
            <person name="Brescovit A.D."/>
            <person name="Santos A.J."/>
        </authorList>
    </citation>
    <scope>NUCLEOTIDE SEQUENCE</scope>
    <source>
        <tissue evidence="1">Shoot tissue taken approximately 20 cm above the soil surface</tissue>
    </source>
</reference>
<dbReference type="EMBL" id="GBRH01280903">
    <property type="protein sequence ID" value="JAD16992.1"/>
    <property type="molecule type" value="Transcribed_RNA"/>
</dbReference>
<accession>A0A0A9UI71</accession>
<reference evidence="1" key="2">
    <citation type="journal article" date="2015" name="Data Brief">
        <title>Shoot transcriptome of the giant reed, Arundo donax.</title>
        <authorList>
            <person name="Barrero R.A."/>
            <person name="Guerrero F.D."/>
            <person name="Moolhuijzen P."/>
            <person name="Goolsby J.A."/>
            <person name="Tidwell J."/>
            <person name="Bellgard S.E."/>
            <person name="Bellgard M.I."/>
        </authorList>
    </citation>
    <scope>NUCLEOTIDE SEQUENCE</scope>
    <source>
        <tissue evidence="1">Shoot tissue taken approximately 20 cm above the soil surface</tissue>
    </source>
</reference>
<dbReference type="AlphaFoldDB" id="A0A0A9UI71"/>
<evidence type="ECO:0000313" key="1">
    <source>
        <dbReference type="EMBL" id="JAD16992.1"/>
    </source>
</evidence>
<protein>
    <submittedName>
        <fullName evidence="1">Uncharacterized protein</fullName>
    </submittedName>
</protein>
<name>A0A0A9UI71_ARUDO</name>